<proteinExistence type="predicted"/>
<evidence type="ECO:0000313" key="2">
    <source>
        <dbReference type="Proteomes" id="UP000267249"/>
    </source>
</evidence>
<sequence>MARNKNLQAAKAEAIARIIAGEPYADIAKHLGIGISTLHSWRAKPDFRKAVEDGLSQIQQQTVIQITALNESAIAALKKVLEMPIEGTSITAGTAIRAAATVLSYGTQLRGEVGAERLSELEAGLNEVTERSDTVVPLSRAPKGWRFS</sequence>
<geneLocation type="plasmid" evidence="1 2">
    <name>p11801_3</name>
</geneLocation>
<reference evidence="1" key="1">
    <citation type="submission" date="2024-01" db="EMBL/GenBank/DDBJ databases">
        <title>De novo genome assembly and pan-genome analysis of the fast-growing Indian isolates of Synechococcus elongatus: Potential chassis for bioproduction.</title>
        <authorList>
            <person name="Jain V.S."/>
            <person name="Schubert M.G."/>
            <person name="Pritam P."/>
            <person name="Sarnaik A.P."/>
            <person name="Jaiswal D."/>
            <person name="Church G.M."/>
            <person name="Wangikar P."/>
        </authorList>
    </citation>
    <scope>NUCLEOTIDE SEQUENCE</scope>
    <source>
        <strain evidence="1">PCC 11801</strain>
    </source>
</reference>
<accession>A0ACD5A312</accession>
<organism evidence="1 2">
    <name type="scientific">Synechococcus elongatus PCC 11801</name>
    <dbReference type="NCBI Taxonomy" id="2219813"/>
    <lineage>
        <taxon>Bacteria</taxon>
        <taxon>Bacillati</taxon>
        <taxon>Cyanobacteriota</taxon>
        <taxon>Cyanophyceae</taxon>
        <taxon>Synechococcales</taxon>
        <taxon>Synechococcaceae</taxon>
        <taxon>Synechococcus</taxon>
    </lineage>
</organism>
<dbReference type="Proteomes" id="UP000267249">
    <property type="component" value="Plasmid p11801_3"/>
</dbReference>
<gene>
    <name evidence="1" type="ORF">DOP62_14220</name>
</gene>
<protein>
    <submittedName>
        <fullName evidence="1">Helix-turn-helix domain-containing protein</fullName>
    </submittedName>
</protein>
<dbReference type="EMBL" id="CP143530">
    <property type="protein sequence ID" value="WVS92242.1"/>
    <property type="molecule type" value="Genomic_DNA"/>
</dbReference>
<evidence type="ECO:0000313" key="1">
    <source>
        <dbReference type="EMBL" id="WVS92242.1"/>
    </source>
</evidence>
<keyword evidence="1" id="KW-0614">Plasmid</keyword>
<name>A0ACD5A312_SYNEL</name>